<feature type="transmembrane region" description="Helical" evidence="1">
    <location>
        <begin position="152"/>
        <end position="173"/>
    </location>
</feature>
<name>A0AAI8YL74_9PEZI</name>
<accession>A0AAI8YL74</accession>
<reference evidence="2" key="1">
    <citation type="submission" date="2023-10" db="EMBL/GenBank/DDBJ databases">
        <authorList>
            <person name="Hackl T."/>
        </authorList>
    </citation>
    <scope>NUCLEOTIDE SEQUENCE</scope>
</reference>
<keyword evidence="1" id="KW-1133">Transmembrane helix</keyword>
<proteinExistence type="predicted"/>
<dbReference type="Proteomes" id="UP001295740">
    <property type="component" value="Unassembled WGS sequence"/>
</dbReference>
<dbReference type="CDD" id="cd12087">
    <property type="entry name" value="TM_EGFR-like"/>
    <property type="match status" value="1"/>
</dbReference>
<gene>
    <name evidence="2" type="ORF">KHLLAP_LOCUS11825</name>
</gene>
<keyword evidence="1" id="KW-0812">Transmembrane</keyword>
<evidence type="ECO:0000313" key="2">
    <source>
        <dbReference type="EMBL" id="CAJ2511357.1"/>
    </source>
</evidence>
<dbReference type="AlphaFoldDB" id="A0AAI8YL74"/>
<keyword evidence="3" id="KW-1185">Reference proteome</keyword>
<keyword evidence="1" id="KW-0472">Membrane</keyword>
<sequence length="252" mass="26309">MSVMMEMRELMKLTTATSIAQLDGIFCCPSGMTFSGDLNSNSCGATMTEAVITAIIYVQSDCASQLPTFTVGPGRSGTYMLGTDIISQNATNVVQATLILFWSQRNAAAVSSLTISASTSSTGKSQSVPTFGGNGPAIGEQQGQGLPQTAKIGIGVGISAVVLLLSCVVFFVIRRHRRKRFSDAGHDDTPVSHSRHSAFEGKAELDAAATRAELEGSLGDEGGAGVYELKPELGGTLGEHGVGWTGLREKEV</sequence>
<evidence type="ECO:0000256" key="1">
    <source>
        <dbReference type="SAM" id="Phobius"/>
    </source>
</evidence>
<comment type="caution">
    <text evidence="2">The sequence shown here is derived from an EMBL/GenBank/DDBJ whole genome shotgun (WGS) entry which is preliminary data.</text>
</comment>
<protein>
    <submittedName>
        <fullName evidence="2">Uu.00g069820.m01.CDS01</fullName>
    </submittedName>
</protein>
<dbReference type="EMBL" id="CAUWAG010000018">
    <property type="protein sequence ID" value="CAJ2511357.1"/>
    <property type="molecule type" value="Genomic_DNA"/>
</dbReference>
<evidence type="ECO:0000313" key="3">
    <source>
        <dbReference type="Proteomes" id="UP001295740"/>
    </source>
</evidence>
<organism evidence="2 3">
    <name type="scientific">Anthostomella pinea</name>
    <dbReference type="NCBI Taxonomy" id="933095"/>
    <lineage>
        <taxon>Eukaryota</taxon>
        <taxon>Fungi</taxon>
        <taxon>Dikarya</taxon>
        <taxon>Ascomycota</taxon>
        <taxon>Pezizomycotina</taxon>
        <taxon>Sordariomycetes</taxon>
        <taxon>Xylariomycetidae</taxon>
        <taxon>Xylariales</taxon>
        <taxon>Xylariaceae</taxon>
        <taxon>Anthostomella</taxon>
    </lineage>
</organism>